<dbReference type="PANTHER" id="PTHR13000:SF0">
    <property type="entry name" value="NUCLEOPORIN P54"/>
    <property type="match status" value="1"/>
</dbReference>
<dbReference type="AlphaFoldDB" id="A0A0K0E9R1"/>
<keyword evidence="2" id="KW-0813">Transport</keyword>
<dbReference type="PANTHER" id="PTHR13000">
    <property type="entry name" value="NUCLEOPORIN P54"/>
    <property type="match status" value="1"/>
</dbReference>
<dbReference type="Proteomes" id="UP000035681">
    <property type="component" value="Unplaced"/>
</dbReference>
<dbReference type="GO" id="GO:0044613">
    <property type="term" value="C:nuclear pore central transport channel"/>
    <property type="evidence" value="ECO:0007669"/>
    <property type="project" value="TreeGrafter"/>
</dbReference>
<keyword evidence="6" id="KW-1185">Reference proteome</keyword>
<comment type="subcellular location">
    <subcellularLocation>
        <location evidence="1">Nucleus</location>
    </subcellularLocation>
</comment>
<sequence>MVNFLSSTTGGGLFGSTNTTTTSLFGSKPTTGGLFGSTGIVSNTPTTTNLLNQTINKPSTVQDLIQGAEALAKSVSGPELYGDKRDEIVAKLNQLSAASGIGKGYYKHDAPQVDYSPEGIFYRLKSVGYNRQSNYKDADGIVGMVIKTSPSNVSTREQCQKVIDALFVILGSKPTVHAHLENVKPLTDDSVEFLFYVYDKAKGRVSAKEVAQFFNQTTQFQQLQNQLQCVTITPRTQVSEQELINYLKQPPVGYDLIFWEQCVKENPDQKNFIPYPIRGFEQLRERQKLQIAEISLQENLINDLRDRLHTVQSDMSVLQNEYVSIKQTKKQLSHRLLRILATQVLLQKYCKTLDNDDERLHAALETVNAHLNAPGQIKEKINDLLNKVETNSNVWKAQKLAAAKKNNVTIDKELTAEDVNHIRRYLTRCRSSLEQMTKKIEKTKKDLDIIMKEV</sequence>
<accession>A0A0K0E9R1</accession>
<dbReference type="GO" id="GO:0006607">
    <property type="term" value="P:NLS-bearing protein import into nucleus"/>
    <property type="evidence" value="ECO:0007669"/>
    <property type="project" value="TreeGrafter"/>
</dbReference>
<organism evidence="7">
    <name type="scientific">Strongyloides stercoralis</name>
    <name type="common">Threadworm</name>
    <dbReference type="NCBI Taxonomy" id="6248"/>
    <lineage>
        <taxon>Eukaryota</taxon>
        <taxon>Metazoa</taxon>
        <taxon>Ecdysozoa</taxon>
        <taxon>Nematoda</taxon>
        <taxon>Chromadorea</taxon>
        <taxon>Rhabditida</taxon>
        <taxon>Tylenchina</taxon>
        <taxon>Panagrolaimomorpha</taxon>
        <taxon>Strongyloidoidea</taxon>
        <taxon>Strongyloididae</taxon>
        <taxon>Strongyloides</taxon>
    </lineage>
</organism>
<dbReference type="GO" id="GO:0006999">
    <property type="term" value="P:nuclear pore organization"/>
    <property type="evidence" value="ECO:0007669"/>
    <property type="project" value="TreeGrafter"/>
</dbReference>
<dbReference type="Pfam" id="PF13874">
    <property type="entry name" value="Nup54"/>
    <property type="match status" value="1"/>
</dbReference>
<keyword evidence="3" id="KW-0539">Nucleus</keyword>
<evidence type="ECO:0000313" key="6">
    <source>
        <dbReference type="Proteomes" id="UP000035681"/>
    </source>
</evidence>
<dbReference type="GO" id="GO:0036228">
    <property type="term" value="P:protein localization to nuclear inner membrane"/>
    <property type="evidence" value="ECO:0007669"/>
    <property type="project" value="TreeGrafter"/>
</dbReference>
<dbReference type="InterPro" id="IPR025712">
    <property type="entry name" value="Nup54_alpha-helical_dom"/>
</dbReference>
<feature type="coiled-coil region" evidence="4">
    <location>
        <begin position="426"/>
        <end position="453"/>
    </location>
</feature>
<dbReference type="GO" id="GO:0017056">
    <property type="term" value="F:structural constituent of nuclear pore"/>
    <property type="evidence" value="ECO:0007669"/>
    <property type="project" value="TreeGrafter"/>
</dbReference>
<reference evidence="7" key="1">
    <citation type="submission" date="2015-08" db="UniProtKB">
        <authorList>
            <consortium name="WormBaseParasite"/>
        </authorList>
    </citation>
    <scope>IDENTIFICATION</scope>
</reference>
<dbReference type="STRING" id="6248.A0A0K0E9R1"/>
<name>A0A0K0E9R1_STRER</name>
<evidence type="ECO:0000313" key="7">
    <source>
        <dbReference type="WBParaSite" id="SSTP_0000624300.1"/>
    </source>
</evidence>
<evidence type="ECO:0000256" key="3">
    <source>
        <dbReference type="ARBA" id="ARBA00023242"/>
    </source>
</evidence>
<dbReference type="WBParaSite" id="TCONS_00001747.p1">
    <property type="protein sequence ID" value="TCONS_00001747.p1"/>
    <property type="gene ID" value="XLOC_001642"/>
</dbReference>
<evidence type="ECO:0000256" key="1">
    <source>
        <dbReference type="ARBA" id="ARBA00004123"/>
    </source>
</evidence>
<protein>
    <submittedName>
        <fullName evidence="7 8">Nup54 domain-containing protein</fullName>
    </submittedName>
</protein>
<feature type="domain" description="Nucleoporin Nup54 alpha-helical" evidence="5">
    <location>
        <begin position="251"/>
        <end position="387"/>
    </location>
</feature>
<evidence type="ECO:0000313" key="8">
    <source>
        <dbReference type="WBParaSite" id="TCONS_00001747.p1"/>
    </source>
</evidence>
<dbReference type="InterPro" id="IPR024864">
    <property type="entry name" value="Nup54/Nup57/Nup44"/>
</dbReference>
<dbReference type="WBParaSite" id="SSTP_0000624300.1">
    <property type="protein sequence ID" value="SSTP_0000624300.1"/>
    <property type="gene ID" value="SSTP_0000624300"/>
</dbReference>
<evidence type="ECO:0000256" key="2">
    <source>
        <dbReference type="ARBA" id="ARBA00022448"/>
    </source>
</evidence>
<keyword evidence="4" id="KW-0175">Coiled coil</keyword>
<proteinExistence type="predicted"/>
<evidence type="ECO:0000256" key="4">
    <source>
        <dbReference type="SAM" id="Coils"/>
    </source>
</evidence>
<evidence type="ECO:0000259" key="5">
    <source>
        <dbReference type="Pfam" id="PF13874"/>
    </source>
</evidence>